<feature type="region of interest" description="Disordered" evidence="1">
    <location>
        <begin position="61"/>
        <end position="123"/>
    </location>
</feature>
<name>W5R4Y9_9ACTN</name>
<dbReference type="AlphaFoldDB" id="W5R4Y9"/>
<feature type="compositionally biased region" description="Gly residues" evidence="1">
    <location>
        <begin position="71"/>
        <end position="83"/>
    </location>
</feature>
<feature type="compositionally biased region" description="Low complexity" evidence="1">
    <location>
        <begin position="61"/>
        <end position="70"/>
    </location>
</feature>
<protein>
    <submittedName>
        <fullName evidence="2">Outer membrane adhesin-like protein</fullName>
    </submittedName>
</protein>
<feature type="compositionally biased region" description="Pro residues" evidence="1">
    <location>
        <begin position="105"/>
        <end position="117"/>
    </location>
</feature>
<organism evidence="2">
    <name type="scientific">Streptomyces sanyensis</name>
    <dbReference type="NCBI Taxonomy" id="568869"/>
    <lineage>
        <taxon>Bacteria</taxon>
        <taxon>Bacillati</taxon>
        <taxon>Actinomycetota</taxon>
        <taxon>Actinomycetes</taxon>
        <taxon>Kitasatosporales</taxon>
        <taxon>Streptomycetaceae</taxon>
        <taxon>Streptomyces</taxon>
    </lineage>
</organism>
<dbReference type="EMBL" id="KC182794">
    <property type="protein sequence ID" value="AGL96585.1"/>
    <property type="molecule type" value="Genomic_DNA"/>
</dbReference>
<reference evidence="2" key="1">
    <citation type="journal article" date="2013" name="Mar. Drugs">
        <title>Cloning, characterization and heterologous expression of the indolocarbazole biosynthetic gene cluster from marine-derived Streptomyces sanyensis FMA.</title>
        <authorList>
            <person name="Li T."/>
            <person name="Du Y."/>
            <person name="Cui Q."/>
            <person name="Zhang J."/>
            <person name="Zhu W."/>
            <person name="Hong K."/>
            <person name="Li W."/>
        </authorList>
    </citation>
    <scope>NUCLEOTIDE SEQUENCE</scope>
    <source>
        <strain evidence="2">FMA</strain>
    </source>
</reference>
<sequence>MHSGPLRRYDDQSVNRVRCDMTCERNSGVRPRRGRRPRHGPGAVLLVLLALLPLASACAPPGGERGAAPGPSGGTAPPGGIEIGGVPQRISPPPRPPEGTGAAPPVTPRPKAPPTPGAPASAAPTGPVYIAWAGPGCSGGGGYREDGRYGDGAEGWYTVGAGGHRGDGCDGSFTAMPMSGEAGLDGGGSATWSWYVGSGYRTCTVAVVVPAGERARDAAGSPSVYHVLSDPDDPASVERSFDIDQVALRGQGVVVERVPVHDQRLTLRLLDRGRGRGLAHHGAAQIRAECRP</sequence>
<proteinExistence type="predicted"/>
<evidence type="ECO:0000256" key="1">
    <source>
        <dbReference type="SAM" id="MobiDB-lite"/>
    </source>
</evidence>
<accession>W5R4Y9</accession>
<evidence type="ECO:0000313" key="2">
    <source>
        <dbReference type="EMBL" id="AGL96585.1"/>
    </source>
</evidence>